<gene>
    <name evidence="1" type="ORF">DVH21_05390</name>
</gene>
<reference evidence="1 2" key="2">
    <citation type="submission" date="2018-08" db="EMBL/GenBank/DDBJ databases">
        <title>Streptomyces kandeliansis sp. nov., an endophytic bacterium isolated from mangrove plant.</title>
        <authorList>
            <person name="Wang R."/>
        </authorList>
    </citation>
    <scope>NUCLEOTIDE SEQUENCE [LARGE SCALE GENOMIC DNA]</scope>
    <source>
        <strain evidence="2">H14(2018)</strain>
    </source>
</reference>
<evidence type="ECO:0000313" key="2">
    <source>
        <dbReference type="Proteomes" id="UP000253958"/>
    </source>
</evidence>
<accession>A0A6N3JX11</accession>
<name>A0A6N3JX11_9ACTN</name>
<sequence length="248" mass="26044">MPSPAEVARDHAALRRRLGAAVAGEAARLWGEVDPGRIGPSWLRMLPRLLLVLIGAQTAAAGQADRYLEAVLDAQGIDPAGVGSVVPSALAGVASDGRDLSDLLYQPAIRALSGIKGGASVEQALAGGGAGLDMIVRTQVADAGRVADQVATVARRQATGYVRMLVGGGCDRCAILAGRRYGWSAGFQRHPRLPVATACTFRRVRTLRTTLGRTRSSTSLACLRLSRTACSRGQAPRRSGRARTSPRW</sequence>
<dbReference type="AlphaFoldDB" id="A0A6N3JX11"/>
<evidence type="ECO:0000313" key="1">
    <source>
        <dbReference type="EMBL" id="AXH89416.1"/>
    </source>
</evidence>
<reference evidence="1 2" key="1">
    <citation type="submission" date="2018-07" db="EMBL/GenBank/DDBJ databases">
        <authorList>
            <person name="Ye Y."/>
        </authorList>
    </citation>
    <scope>NUCLEOTIDE SEQUENCE [LARGE SCALE GENOMIC DNA]</scope>
    <source>
        <strain evidence="2">H14(2018)</strain>
    </source>
</reference>
<dbReference type="Proteomes" id="UP000253958">
    <property type="component" value="Chromosome"/>
</dbReference>
<organism evidence="1 2">
    <name type="scientific">Micromonospora aurantiaca</name>
    <name type="common">nom. illeg.</name>
    <dbReference type="NCBI Taxonomy" id="47850"/>
    <lineage>
        <taxon>Bacteria</taxon>
        <taxon>Bacillati</taxon>
        <taxon>Actinomycetota</taxon>
        <taxon>Actinomycetes</taxon>
        <taxon>Micromonosporales</taxon>
        <taxon>Micromonosporaceae</taxon>
        <taxon>Micromonospora</taxon>
    </lineage>
</organism>
<protein>
    <submittedName>
        <fullName evidence="1">Uncharacterized protein</fullName>
    </submittedName>
</protein>
<proteinExistence type="predicted"/>
<dbReference type="EMBL" id="CP031263">
    <property type="protein sequence ID" value="AXH89416.1"/>
    <property type="molecule type" value="Genomic_DNA"/>
</dbReference>